<dbReference type="InterPro" id="IPR050204">
    <property type="entry name" value="AraC_XylS_family_regulators"/>
</dbReference>
<evidence type="ECO:0000256" key="3">
    <source>
        <dbReference type="ARBA" id="ARBA00023163"/>
    </source>
</evidence>
<keyword evidence="2" id="KW-0238">DNA-binding</keyword>
<dbReference type="InterPro" id="IPR018060">
    <property type="entry name" value="HTH_AraC"/>
</dbReference>
<proteinExistence type="predicted"/>
<dbReference type="RefSeq" id="WP_377025455.1">
    <property type="nucleotide sequence ID" value="NZ_JBHLTS010000075.1"/>
</dbReference>
<dbReference type="PANTHER" id="PTHR46796:SF13">
    <property type="entry name" value="HTH-TYPE TRANSCRIPTIONAL ACTIVATOR RHAS"/>
    <property type="match status" value="1"/>
</dbReference>
<accession>A0ABV6LE07</accession>
<dbReference type="InterPro" id="IPR046532">
    <property type="entry name" value="DUF6597"/>
</dbReference>
<gene>
    <name evidence="5" type="ORF">ACFFGT_26125</name>
</gene>
<name>A0ABV6LE07_9SPHI</name>
<dbReference type="EMBL" id="JBHLTS010000075">
    <property type="protein sequence ID" value="MFC0517717.1"/>
    <property type="molecule type" value="Genomic_DNA"/>
</dbReference>
<dbReference type="PANTHER" id="PTHR46796">
    <property type="entry name" value="HTH-TYPE TRANSCRIPTIONAL ACTIVATOR RHAS-RELATED"/>
    <property type="match status" value="1"/>
</dbReference>
<comment type="caution">
    <text evidence="5">The sequence shown here is derived from an EMBL/GenBank/DDBJ whole genome shotgun (WGS) entry which is preliminary data.</text>
</comment>
<evidence type="ECO:0000313" key="6">
    <source>
        <dbReference type="Proteomes" id="UP001589828"/>
    </source>
</evidence>
<evidence type="ECO:0000256" key="1">
    <source>
        <dbReference type="ARBA" id="ARBA00023015"/>
    </source>
</evidence>
<dbReference type="Pfam" id="PF20240">
    <property type="entry name" value="DUF6597"/>
    <property type="match status" value="1"/>
</dbReference>
<reference evidence="5 6" key="1">
    <citation type="submission" date="2024-09" db="EMBL/GenBank/DDBJ databases">
        <authorList>
            <person name="Sun Q."/>
            <person name="Mori K."/>
        </authorList>
    </citation>
    <scope>NUCLEOTIDE SEQUENCE [LARGE SCALE GENOMIC DNA]</scope>
    <source>
        <strain evidence="5 6">NCAIM B.02415</strain>
    </source>
</reference>
<evidence type="ECO:0000313" key="5">
    <source>
        <dbReference type="EMBL" id="MFC0517717.1"/>
    </source>
</evidence>
<dbReference type="SMART" id="SM00342">
    <property type="entry name" value="HTH_ARAC"/>
    <property type="match status" value="1"/>
</dbReference>
<dbReference type="Pfam" id="PF12833">
    <property type="entry name" value="HTH_18"/>
    <property type="match status" value="1"/>
</dbReference>
<protein>
    <submittedName>
        <fullName evidence="5">Helix-turn-helix domain-containing protein</fullName>
    </submittedName>
</protein>
<evidence type="ECO:0000259" key="4">
    <source>
        <dbReference type="PROSITE" id="PS01124"/>
    </source>
</evidence>
<keyword evidence="6" id="KW-1185">Reference proteome</keyword>
<dbReference type="Gene3D" id="1.10.10.60">
    <property type="entry name" value="Homeodomain-like"/>
    <property type="match status" value="1"/>
</dbReference>
<dbReference type="Proteomes" id="UP001589828">
    <property type="component" value="Unassembled WGS sequence"/>
</dbReference>
<organism evidence="5 6">
    <name type="scientific">Mucilaginibacter angelicae</name>
    <dbReference type="NCBI Taxonomy" id="869718"/>
    <lineage>
        <taxon>Bacteria</taxon>
        <taxon>Pseudomonadati</taxon>
        <taxon>Bacteroidota</taxon>
        <taxon>Sphingobacteriia</taxon>
        <taxon>Sphingobacteriales</taxon>
        <taxon>Sphingobacteriaceae</taxon>
        <taxon>Mucilaginibacter</taxon>
    </lineage>
</organism>
<feature type="domain" description="HTH araC/xylS-type" evidence="4">
    <location>
        <begin position="163"/>
        <end position="264"/>
    </location>
</feature>
<evidence type="ECO:0000256" key="2">
    <source>
        <dbReference type="ARBA" id="ARBA00023125"/>
    </source>
</evidence>
<keyword evidence="1" id="KW-0805">Transcription regulation</keyword>
<dbReference type="PROSITE" id="PS01124">
    <property type="entry name" value="HTH_ARAC_FAMILY_2"/>
    <property type="match status" value="1"/>
</dbReference>
<sequence length="278" mass="31999">MLTNKQLFFAPHPALSHVVNNIMIGRVIIDNPKINLSFSFPPLPEHAILFYPYDKPTVQDVSTKQVKTLYACTITGPQTERSVLTLGRDSLMIKIGFQPGALYRLIGQPMQEMIQTDYDGEAVFGSWVRNIVDAFANSADFNAMKNIADEFMFSHLSKIKRPISIDHVIPELIKYGGTIKIDELVKKANMSNRQFERAFKDRMGVSPKFYSRLVRFGKAWLLKEYNPHITWTQVAYECNYFDQMHLIRDFKMFANANPKEISDAFKDHPFPIIKGIFH</sequence>
<keyword evidence="3" id="KW-0804">Transcription</keyword>